<dbReference type="InterPro" id="IPR045031">
    <property type="entry name" value="DHP_synth-like"/>
</dbReference>
<feature type="region of interest" description="Disordered" evidence="3">
    <location>
        <begin position="1"/>
        <end position="25"/>
    </location>
</feature>
<dbReference type="Gene3D" id="3.20.20.20">
    <property type="entry name" value="Dihydropteroate synthase-like"/>
    <property type="match status" value="1"/>
</dbReference>
<dbReference type="NCBIfam" id="TIGR01496">
    <property type="entry name" value="DHPS"/>
    <property type="match status" value="1"/>
</dbReference>
<dbReference type="GO" id="GO:0004156">
    <property type="term" value="F:dihydropteroate synthase activity"/>
    <property type="evidence" value="ECO:0007669"/>
    <property type="project" value="UniProtKB-EC"/>
</dbReference>
<accession>A0A9D1YSD7</accession>
<sequence>MVTQPPASGPENASGEAAPHITHPVHAFGGRDMDLRTELALMAIVNRTPDSFYDRGKTFALDAAVNAGVEANRNGAEIIDIGGVPFAPGEQLSPDEERGRVEPVVREVAGQCLATISVDTFHADVAGACLAAGARIINDTTGLSDPDMARTVADHDAYLVITHSLARPRTSYPRPQYDDVTREVREFLGRKAEEAISAGVPPERIIVDPGLDLNKNTLHSLELLRRLPEIASLGFPVLSAPSRKDFIGEAVGARREDRLPGSLTTAVLSALGGARIIRMHDVAASRQTLDMVACTLGWSEPRVLKHNMGDENTPEDIFDTLDGAAGENRQSGVA</sequence>
<dbReference type="CDD" id="cd00739">
    <property type="entry name" value="DHPS"/>
    <property type="match status" value="1"/>
</dbReference>
<comment type="pathway">
    <text evidence="2">Cofactor biosynthesis; tetrahydrofolate biosynthesis; 7,8-dihydrofolate from 2-amino-4-hydroxy-6-hydroxymethyl-7,8-dihydropteridine diphosphate and 4-aminobenzoate: step 1/2.</text>
</comment>
<dbReference type="InterPro" id="IPR000489">
    <property type="entry name" value="Pterin-binding_dom"/>
</dbReference>
<dbReference type="Proteomes" id="UP000824005">
    <property type="component" value="Unassembled WGS sequence"/>
</dbReference>
<dbReference type="GO" id="GO:0046872">
    <property type="term" value="F:metal ion binding"/>
    <property type="evidence" value="ECO:0007669"/>
    <property type="project" value="UniProtKB-KW"/>
</dbReference>
<dbReference type="PANTHER" id="PTHR20941">
    <property type="entry name" value="FOLATE SYNTHESIS PROTEINS"/>
    <property type="match status" value="1"/>
</dbReference>
<organism evidence="5 6">
    <name type="scientific">Candidatus Agrococcus pullicola</name>
    <dbReference type="NCBI Taxonomy" id="2838429"/>
    <lineage>
        <taxon>Bacteria</taxon>
        <taxon>Bacillati</taxon>
        <taxon>Actinomycetota</taxon>
        <taxon>Actinomycetes</taxon>
        <taxon>Micrococcales</taxon>
        <taxon>Microbacteriaceae</taxon>
        <taxon>Agrococcus</taxon>
    </lineage>
</organism>
<protein>
    <recommendedName>
        <fullName evidence="2">Dihydropteroate synthase</fullName>
        <shortName evidence="2">DHPS</shortName>
        <ecNumber evidence="2">2.5.1.15</ecNumber>
    </recommendedName>
    <alternativeName>
        <fullName evidence="2">Dihydropteroate pyrophosphorylase</fullName>
    </alternativeName>
</protein>
<dbReference type="GO" id="GO:0005829">
    <property type="term" value="C:cytosol"/>
    <property type="evidence" value="ECO:0007669"/>
    <property type="project" value="TreeGrafter"/>
</dbReference>
<reference evidence="5" key="2">
    <citation type="submission" date="2021-04" db="EMBL/GenBank/DDBJ databases">
        <authorList>
            <person name="Gilroy R."/>
        </authorList>
    </citation>
    <scope>NUCLEOTIDE SEQUENCE</scope>
    <source>
        <strain evidence="5">ChiGjej1B1-98</strain>
    </source>
</reference>
<dbReference type="InterPro" id="IPR011005">
    <property type="entry name" value="Dihydropteroate_synth-like_sf"/>
</dbReference>
<keyword evidence="2" id="KW-0479">Metal-binding</keyword>
<evidence type="ECO:0000256" key="3">
    <source>
        <dbReference type="SAM" id="MobiDB-lite"/>
    </source>
</evidence>
<keyword evidence="2" id="KW-0289">Folate biosynthesis</keyword>
<dbReference type="PANTHER" id="PTHR20941:SF8">
    <property type="entry name" value="INACTIVE DIHYDROPTEROATE SYNTHASE 2"/>
    <property type="match status" value="1"/>
</dbReference>
<dbReference type="SUPFAM" id="SSF51717">
    <property type="entry name" value="Dihydropteroate synthetase-like"/>
    <property type="match status" value="1"/>
</dbReference>
<comment type="caution">
    <text evidence="5">The sequence shown here is derived from an EMBL/GenBank/DDBJ whole genome shotgun (WGS) entry which is preliminary data.</text>
</comment>
<dbReference type="AlphaFoldDB" id="A0A9D1YSD7"/>
<reference evidence="5" key="1">
    <citation type="journal article" date="2021" name="PeerJ">
        <title>Extensive microbial diversity within the chicken gut microbiome revealed by metagenomics and culture.</title>
        <authorList>
            <person name="Gilroy R."/>
            <person name="Ravi A."/>
            <person name="Getino M."/>
            <person name="Pursley I."/>
            <person name="Horton D.L."/>
            <person name="Alikhan N.F."/>
            <person name="Baker D."/>
            <person name="Gharbi K."/>
            <person name="Hall N."/>
            <person name="Watson M."/>
            <person name="Adriaenssens E.M."/>
            <person name="Foster-Nyarko E."/>
            <person name="Jarju S."/>
            <person name="Secka A."/>
            <person name="Antonio M."/>
            <person name="Oren A."/>
            <person name="Chaudhuri R.R."/>
            <person name="La Ragione R."/>
            <person name="Hildebrand F."/>
            <person name="Pallen M.J."/>
        </authorList>
    </citation>
    <scope>NUCLEOTIDE SEQUENCE</scope>
    <source>
        <strain evidence="5">ChiGjej1B1-98</strain>
    </source>
</reference>
<evidence type="ECO:0000256" key="2">
    <source>
        <dbReference type="RuleBase" id="RU361205"/>
    </source>
</evidence>
<name>A0A9D1YSD7_9MICO</name>
<gene>
    <name evidence="5" type="primary">folP</name>
    <name evidence="5" type="ORF">H9830_01070</name>
</gene>
<dbReference type="Pfam" id="PF00809">
    <property type="entry name" value="Pterin_bind"/>
    <property type="match status" value="1"/>
</dbReference>
<comment type="similarity">
    <text evidence="1 2">Belongs to the DHPS family.</text>
</comment>
<dbReference type="PROSITE" id="PS00792">
    <property type="entry name" value="DHPS_1"/>
    <property type="match status" value="1"/>
</dbReference>
<dbReference type="GO" id="GO:0046656">
    <property type="term" value="P:folic acid biosynthetic process"/>
    <property type="evidence" value="ECO:0007669"/>
    <property type="project" value="UniProtKB-KW"/>
</dbReference>
<dbReference type="PROSITE" id="PS50972">
    <property type="entry name" value="PTERIN_BINDING"/>
    <property type="match status" value="1"/>
</dbReference>
<dbReference type="EMBL" id="DXDC01000029">
    <property type="protein sequence ID" value="HIY64852.1"/>
    <property type="molecule type" value="Genomic_DNA"/>
</dbReference>
<evidence type="ECO:0000259" key="4">
    <source>
        <dbReference type="PROSITE" id="PS50972"/>
    </source>
</evidence>
<comment type="function">
    <text evidence="2">Catalyzes the condensation of para-aminobenzoate (pABA) with 6-hydroxymethyl-7,8-dihydropterin diphosphate (DHPt-PP) to form 7,8-dihydropteroate (H2Pte), the immediate precursor of folate derivatives.</text>
</comment>
<evidence type="ECO:0000313" key="5">
    <source>
        <dbReference type="EMBL" id="HIY64852.1"/>
    </source>
</evidence>
<dbReference type="EC" id="2.5.1.15" evidence="2"/>
<keyword evidence="2 5" id="KW-0808">Transferase</keyword>
<keyword evidence="2" id="KW-0460">Magnesium</keyword>
<proteinExistence type="inferred from homology"/>
<evidence type="ECO:0000313" key="6">
    <source>
        <dbReference type="Proteomes" id="UP000824005"/>
    </source>
</evidence>
<feature type="domain" description="Pterin-binding" evidence="4">
    <location>
        <begin position="39"/>
        <end position="290"/>
    </location>
</feature>
<comment type="cofactor">
    <cofactor evidence="2">
        <name>Mg(2+)</name>
        <dbReference type="ChEBI" id="CHEBI:18420"/>
    </cofactor>
</comment>
<dbReference type="InterPro" id="IPR006390">
    <property type="entry name" value="DHP_synth_dom"/>
</dbReference>
<evidence type="ECO:0000256" key="1">
    <source>
        <dbReference type="ARBA" id="ARBA00009503"/>
    </source>
</evidence>